<dbReference type="EMBL" id="JARKNE010000010">
    <property type="protein sequence ID" value="KAK5793590.1"/>
    <property type="molecule type" value="Genomic_DNA"/>
</dbReference>
<evidence type="ECO:0000313" key="1">
    <source>
        <dbReference type="EMBL" id="KAK5793590.1"/>
    </source>
</evidence>
<name>A0ABR0NF29_GOSAR</name>
<proteinExistence type="predicted"/>
<evidence type="ECO:0000313" key="2">
    <source>
        <dbReference type="Proteomes" id="UP001358586"/>
    </source>
</evidence>
<dbReference type="Proteomes" id="UP001358586">
    <property type="component" value="Chromosome 10"/>
</dbReference>
<gene>
    <name evidence="1" type="ORF">PVK06_034742</name>
</gene>
<organism evidence="1 2">
    <name type="scientific">Gossypium arboreum</name>
    <name type="common">Tree cotton</name>
    <name type="synonym">Gossypium nanking</name>
    <dbReference type="NCBI Taxonomy" id="29729"/>
    <lineage>
        <taxon>Eukaryota</taxon>
        <taxon>Viridiplantae</taxon>
        <taxon>Streptophyta</taxon>
        <taxon>Embryophyta</taxon>
        <taxon>Tracheophyta</taxon>
        <taxon>Spermatophyta</taxon>
        <taxon>Magnoliopsida</taxon>
        <taxon>eudicotyledons</taxon>
        <taxon>Gunneridae</taxon>
        <taxon>Pentapetalae</taxon>
        <taxon>rosids</taxon>
        <taxon>malvids</taxon>
        <taxon>Malvales</taxon>
        <taxon>Malvaceae</taxon>
        <taxon>Malvoideae</taxon>
        <taxon>Gossypium</taxon>
    </lineage>
</organism>
<protein>
    <submittedName>
        <fullName evidence="1">Uncharacterized protein</fullName>
    </submittedName>
</protein>
<reference evidence="1 2" key="1">
    <citation type="submission" date="2023-03" db="EMBL/GenBank/DDBJ databases">
        <title>WGS of Gossypium arboreum.</title>
        <authorList>
            <person name="Yu D."/>
        </authorList>
    </citation>
    <scope>NUCLEOTIDE SEQUENCE [LARGE SCALE GENOMIC DNA]</scope>
    <source>
        <tissue evidence="1">Leaf</tissue>
    </source>
</reference>
<sequence length="129" mass="14831">MPISIVEYKMKQASTTTRFEETYEKIGPELKFSHKWLERKHVISKLETVQVFKDEITEKELGGQEVPTLLGTIRITKGKKTRAVVDLQALVEYFQKHFDKLKEDDNVVKKVIDRVKALIADLQASDGVV</sequence>
<keyword evidence="2" id="KW-1185">Reference proteome</keyword>
<accession>A0ABR0NF29</accession>
<comment type="caution">
    <text evidence="1">The sequence shown here is derived from an EMBL/GenBank/DDBJ whole genome shotgun (WGS) entry which is preliminary data.</text>
</comment>